<comment type="caution">
    <text evidence="1">The sequence shown here is derived from an EMBL/GenBank/DDBJ whole genome shotgun (WGS) entry which is preliminary data.</text>
</comment>
<protein>
    <recommendedName>
        <fullName evidence="3">Minor capsid protein</fullName>
    </recommendedName>
</protein>
<dbReference type="STRING" id="319653.SAMN04487973_102148"/>
<evidence type="ECO:0000313" key="2">
    <source>
        <dbReference type="Proteomes" id="UP000051749"/>
    </source>
</evidence>
<dbReference type="AlphaFoldDB" id="A0A0R2K029"/>
<dbReference type="Proteomes" id="UP000051749">
    <property type="component" value="Unassembled WGS sequence"/>
</dbReference>
<dbReference type="PATRIC" id="fig|319653.3.peg.1881"/>
<dbReference type="EMBL" id="JQBY01000006">
    <property type="protein sequence ID" value="KRN82894.1"/>
    <property type="molecule type" value="Genomic_DNA"/>
</dbReference>
<gene>
    <name evidence="1" type="ORF">IV87_GL001848</name>
</gene>
<proteinExistence type="predicted"/>
<evidence type="ECO:0008006" key="3">
    <source>
        <dbReference type="Google" id="ProtNLM"/>
    </source>
</evidence>
<dbReference type="Pfam" id="PF10665">
    <property type="entry name" value="Minor_capsid_1"/>
    <property type="match status" value="1"/>
</dbReference>
<organism evidence="1 2">
    <name type="scientific">Pediococcus ethanolidurans</name>
    <dbReference type="NCBI Taxonomy" id="319653"/>
    <lineage>
        <taxon>Bacteria</taxon>
        <taxon>Bacillati</taxon>
        <taxon>Bacillota</taxon>
        <taxon>Bacilli</taxon>
        <taxon>Lactobacillales</taxon>
        <taxon>Lactobacillaceae</taxon>
        <taxon>Pediococcus</taxon>
    </lineage>
</organism>
<sequence>MQRMLVDTITLKHKGGTDDWNNILDDKTYQVTNVRCDPTSGYSRSMQGETVNFSSVYYVYPDYSLFDGKLNQSLDLSTMDSDNSWSIIINNVPRTIVNVQTVKQVHSNRVFCYEIEVS</sequence>
<name>A0A0R2K029_9LACO</name>
<evidence type="ECO:0000313" key="1">
    <source>
        <dbReference type="EMBL" id="KRN82894.1"/>
    </source>
</evidence>
<accession>A0A0R2K029</accession>
<dbReference type="InterPro" id="IPR019612">
    <property type="entry name" value="Minor_capsid_put"/>
</dbReference>
<reference evidence="1 2" key="1">
    <citation type="journal article" date="2015" name="Genome Announc.">
        <title>Expanding the biotechnology potential of lactobacilli through comparative genomics of 213 strains and associated genera.</title>
        <authorList>
            <person name="Sun Z."/>
            <person name="Harris H.M."/>
            <person name="McCann A."/>
            <person name="Guo C."/>
            <person name="Argimon S."/>
            <person name="Zhang W."/>
            <person name="Yang X."/>
            <person name="Jeffery I.B."/>
            <person name="Cooney J.C."/>
            <person name="Kagawa T.F."/>
            <person name="Liu W."/>
            <person name="Song Y."/>
            <person name="Salvetti E."/>
            <person name="Wrobel A."/>
            <person name="Rasinkangas P."/>
            <person name="Parkhill J."/>
            <person name="Rea M.C."/>
            <person name="O'Sullivan O."/>
            <person name="Ritari J."/>
            <person name="Douillard F.P."/>
            <person name="Paul Ross R."/>
            <person name="Yang R."/>
            <person name="Briner A.E."/>
            <person name="Felis G.E."/>
            <person name="de Vos W.M."/>
            <person name="Barrangou R."/>
            <person name="Klaenhammer T.R."/>
            <person name="Caufield P.W."/>
            <person name="Cui Y."/>
            <person name="Zhang H."/>
            <person name="O'Toole P.W."/>
        </authorList>
    </citation>
    <scope>NUCLEOTIDE SEQUENCE [LARGE SCALE GENOMIC DNA]</scope>
    <source>
        <strain evidence="1 2">DSM 22301</strain>
    </source>
</reference>